<reference evidence="1" key="1">
    <citation type="submission" date="2020-05" db="EMBL/GenBank/DDBJ databases">
        <title>Large-scale comparative analyses of tick genomes elucidate their genetic diversity and vector capacities.</title>
        <authorList>
            <person name="Jia N."/>
            <person name="Wang J."/>
            <person name="Shi W."/>
            <person name="Du L."/>
            <person name="Sun Y."/>
            <person name="Zhan W."/>
            <person name="Jiang J."/>
            <person name="Wang Q."/>
            <person name="Zhang B."/>
            <person name="Ji P."/>
            <person name="Sakyi L.B."/>
            <person name="Cui X."/>
            <person name="Yuan T."/>
            <person name="Jiang B."/>
            <person name="Yang W."/>
            <person name="Lam T.T.-Y."/>
            <person name="Chang Q."/>
            <person name="Ding S."/>
            <person name="Wang X."/>
            <person name="Zhu J."/>
            <person name="Ruan X."/>
            <person name="Zhao L."/>
            <person name="Wei J."/>
            <person name="Que T."/>
            <person name="Du C."/>
            <person name="Cheng J."/>
            <person name="Dai P."/>
            <person name="Han X."/>
            <person name="Huang E."/>
            <person name="Gao Y."/>
            <person name="Liu J."/>
            <person name="Shao H."/>
            <person name="Ye R."/>
            <person name="Li L."/>
            <person name="Wei W."/>
            <person name="Wang X."/>
            <person name="Wang C."/>
            <person name="Yang T."/>
            <person name="Huo Q."/>
            <person name="Li W."/>
            <person name="Guo W."/>
            <person name="Chen H."/>
            <person name="Zhou L."/>
            <person name="Ni X."/>
            <person name="Tian J."/>
            <person name="Zhou Y."/>
            <person name="Sheng Y."/>
            <person name="Liu T."/>
            <person name="Pan Y."/>
            <person name="Xia L."/>
            <person name="Li J."/>
            <person name="Zhao F."/>
            <person name="Cao W."/>
        </authorList>
    </citation>
    <scope>NUCLEOTIDE SEQUENCE</scope>
    <source>
        <strain evidence="1">Dsil-2018</strain>
    </source>
</reference>
<evidence type="ECO:0000313" key="1">
    <source>
        <dbReference type="EMBL" id="KAH7958750.1"/>
    </source>
</evidence>
<name>A0ACB8D2T7_DERSI</name>
<organism evidence="1 2">
    <name type="scientific">Dermacentor silvarum</name>
    <name type="common">Tick</name>
    <dbReference type="NCBI Taxonomy" id="543639"/>
    <lineage>
        <taxon>Eukaryota</taxon>
        <taxon>Metazoa</taxon>
        <taxon>Ecdysozoa</taxon>
        <taxon>Arthropoda</taxon>
        <taxon>Chelicerata</taxon>
        <taxon>Arachnida</taxon>
        <taxon>Acari</taxon>
        <taxon>Parasitiformes</taxon>
        <taxon>Ixodida</taxon>
        <taxon>Ixodoidea</taxon>
        <taxon>Ixodidae</taxon>
        <taxon>Rhipicephalinae</taxon>
        <taxon>Dermacentor</taxon>
    </lineage>
</organism>
<evidence type="ECO:0000313" key="2">
    <source>
        <dbReference type="Proteomes" id="UP000821865"/>
    </source>
</evidence>
<keyword evidence="2" id="KW-1185">Reference proteome</keyword>
<protein>
    <submittedName>
        <fullName evidence="1">Uncharacterized protein</fullName>
    </submittedName>
</protein>
<accession>A0ACB8D2T7</accession>
<gene>
    <name evidence="1" type="ORF">HPB49_004449</name>
</gene>
<comment type="caution">
    <text evidence="1">The sequence shown here is derived from an EMBL/GenBank/DDBJ whole genome shotgun (WGS) entry which is preliminary data.</text>
</comment>
<dbReference type="EMBL" id="CM023472">
    <property type="protein sequence ID" value="KAH7958750.1"/>
    <property type="molecule type" value="Genomic_DNA"/>
</dbReference>
<sequence length="114" mass="13597">MASAATVHQERWPFQRNEHWFEQTLLNLGENHFKEAFRVAPSTFRYLVESCRPVLERQTTRLKKPISVDKTAIDRVKKEWLQMIRRDQMKDHMREFSSFSGFPQGLEGYPPITE</sequence>
<dbReference type="Proteomes" id="UP000821865">
    <property type="component" value="Chromosome 3"/>
</dbReference>
<proteinExistence type="predicted"/>